<evidence type="ECO:0000313" key="2">
    <source>
        <dbReference type="EMBL" id="MCT7357524.1"/>
    </source>
</evidence>
<dbReference type="RefSeq" id="WP_260974457.1">
    <property type="nucleotide sequence ID" value="NZ_JAOANI010000002.1"/>
</dbReference>
<keyword evidence="3" id="KW-1185">Reference proteome</keyword>
<comment type="caution">
    <text evidence="2">The sequence shown here is derived from an EMBL/GenBank/DDBJ whole genome shotgun (WGS) entry which is preliminary data.</text>
</comment>
<dbReference type="Pfam" id="PF12571">
    <property type="entry name" value="Phage_tail_fib"/>
    <property type="match status" value="1"/>
</dbReference>
<evidence type="ECO:0000313" key="3">
    <source>
        <dbReference type="Proteomes" id="UP001147830"/>
    </source>
</evidence>
<evidence type="ECO:0000259" key="1">
    <source>
        <dbReference type="Pfam" id="PF12571"/>
    </source>
</evidence>
<organism evidence="2 3">
    <name type="scientific">Thalassolituus pacificus</name>
    <dbReference type="NCBI Taxonomy" id="2975440"/>
    <lineage>
        <taxon>Bacteria</taxon>
        <taxon>Pseudomonadati</taxon>
        <taxon>Pseudomonadota</taxon>
        <taxon>Gammaproteobacteria</taxon>
        <taxon>Oceanospirillales</taxon>
        <taxon>Oceanospirillaceae</taxon>
        <taxon>Thalassolituus</taxon>
    </lineage>
</organism>
<dbReference type="InterPro" id="IPR022225">
    <property type="entry name" value="Phage_tail_fibre_N"/>
</dbReference>
<dbReference type="Proteomes" id="UP001147830">
    <property type="component" value="Unassembled WGS sequence"/>
</dbReference>
<feature type="domain" description="Phage tail fibre protein N-terminal" evidence="1">
    <location>
        <begin position="2"/>
        <end position="152"/>
    </location>
</feature>
<protein>
    <submittedName>
        <fullName evidence="2">Phage tail protein</fullName>
    </submittedName>
</protein>
<proteinExistence type="predicted"/>
<dbReference type="EMBL" id="JAOANI010000002">
    <property type="protein sequence ID" value="MCT7357524.1"/>
    <property type="molecule type" value="Genomic_DNA"/>
</dbReference>
<gene>
    <name evidence="2" type="ORF">NYR02_00620</name>
</gene>
<accession>A0A9X2WBY3</accession>
<sequence>MAVITHAGETLIRNKIQAAEALNIDSVVFAYIPGLDHTATPDRAEGMPVLLDTLPVTSAANVNEDTVVYSVTMPSSLGTWTFNWMGLYSSADDTLVATAYLPDQEKRATVGDNIGNVLTKNFAIEFNGAADVTGITIAAESWQLDYTGRLRSMDDIQRNAMKAVFGNEAFEGNAFKVVYSDGAYQVSAGVAVVGGLKTVLSEELIVTTGTLPQTVWLDVYQQRTMAGIENVCDVILNDGALLPDYMDGDMTHSLVKVGVINSTSNIVDHRGIVVDSLSRLSMATENSRGLMLLASAAEVLAYDNAEKAITPATLGAAAKSTNSAGKIVKRDASGNFSAGTITADLNGNAATATKLATARTIGGVSFDGSASIDLPGVNKPGNQSTTGNAATATKLATARTIGGVAFDGSASINLPGVNTQGNQNTTGNAATATKLATARTIGGVLFDGSANINLPGVNAPGNQNTTGNAATATKLGAPRNIALTGDVSGSASFDGGSNVSITAVVVDDSHNHSAMRISSIYPAVAGVAIAGISAGSKGAHVYARHATVNSASITYGANYSGASLYTSGVSVFLSGDQNQAGVGAGGQLSGTWQARGSCSAMGGSRYASTLFVRID</sequence>
<dbReference type="AlphaFoldDB" id="A0A9X2WBY3"/>
<name>A0A9X2WBY3_9GAMM</name>
<reference evidence="2" key="2">
    <citation type="submission" date="2022-08" db="EMBL/GenBank/DDBJ databases">
        <authorList>
            <person name="Dong C."/>
        </authorList>
    </citation>
    <scope>NUCLEOTIDE SEQUENCE</scope>
    <source>
        <strain evidence="2">59MF3M-4</strain>
    </source>
</reference>
<reference evidence="2" key="1">
    <citation type="journal article" date="2022" name="Front. Microbiol.">
        <title>Genome-based taxonomic rearrangement of Oceanobacter-related bacteria including the description of Thalassolituus hydrocarbonoclasticus sp. nov. and Thalassolituus pacificus sp. nov. and emended description of the genus Thalassolituus.</title>
        <authorList>
            <person name="Dong C."/>
            <person name="Wei L."/>
            <person name="Wang J."/>
            <person name="Lai Q."/>
            <person name="Huang Z."/>
            <person name="Shao Z."/>
        </authorList>
    </citation>
    <scope>NUCLEOTIDE SEQUENCE</scope>
    <source>
        <strain evidence="2">59MF3M-4</strain>
    </source>
</reference>